<accession>A0AAN7KYU9</accession>
<dbReference type="InterPro" id="IPR048258">
    <property type="entry name" value="Cyclins_cyclin-box"/>
</dbReference>
<dbReference type="PANTHER" id="PTHR10177">
    <property type="entry name" value="CYCLINS"/>
    <property type="match status" value="1"/>
</dbReference>
<dbReference type="InterPro" id="IPR006671">
    <property type="entry name" value="Cyclin_N"/>
</dbReference>
<dbReference type="Proteomes" id="UP001346149">
    <property type="component" value="Unassembled WGS sequence"/>
</dbReference>
<dbReference type="FunFam" id="1.10.472.10:FF:000060">
    <property type="entry name" value="D6-type cyclin"/>
    <property type="match status" value="1"/>
</dbReference>
<name>A0AAN7KYU9_TRANT</name>
<feature type="region of interest" description="Disordered" evidence="6">
    <location>
        <begin position="327"/>
        <end position="358"/>
    </location>
</feature>
<evidence type="ECO:0000313" key="10">
    <source>
        <dbReference type="Proteomes" id="UP001346149"/>
    </source>
</evidence>
<evidence type="ECO:0000313" key="9">
    <source>
        <dbReference type="EMBL" id="KAK4778918.1"/>
    </source>
</evidence>
<keyword evidence="4" id="KW-0131">Cell cycle</keyword>
<keyword evidence="10" id="KW-1185">Reference proteome</keyword>
<evidence type="ECO:0000256" key="1">
    <source>
        <dbReference type="ARBA" id="ARBA00009065"/>
    </source>
</evidence>
<dbReference type="InterPro" id="IPR013763">
    <property type="entry name" value="Cyclin-like_dom"/>
</dbReference>
<dbReference type="SUPFAM" id="SSF47954">
    <property type="entry name" value="Cyclin-like"/>
    <property type="match status" value="1"/>
</dbReference>
<evidence type="ECO:0000259" key="8">
    <source>
        <dbReference type="SMART" id="SM01332"/>
    </source>
</evidence>
<dbReference type="InterPro" id="IPR039361">
    <property type="entry name" value="Cyclin"/>
</dbReference>
<dbReference type="InterPro" id="IPR004367">
    <property type="entry name" value="Cyclin_C-dom"/>
</dbReference>
<dbReference type="Pfam" id="PF02984">
    <property type="entry name" value="Cyclin_C"/>
    <property type="match status" value="1"/>
</dbReference>
<evidence type="ECO:0000256" key="4">
    <source>
        <dbReference type="ARBA" id="ARBA00023306"/>
    </source>
</evidence>
<dbReference type="CDD" id="cd20544">
    <property type="entry name" value="CYCLIN_AtCycD-like_rpt2"/>
    <property type="match status" value="1"/>
</dbReference>
<feature type="domain" description="Cyclin-like" evidence="7">
    <location>
        <begin position="107"/>
        <end position="195"/>
    </location>
</feature>
<dbReference type="EMBL" id="JAXQNO010000017">
    <property type="protein sequence ID" value="KAK4778918.1"/>
    <property type="molecule type" value="Genomic_DNA"/>
</dbReference>
<comment type="caution">
    <text evidence="9">The sequence shown here is derived from an EMBL/GenBank/DDBJ whole genome shotgun (WGS) entry which is preliminary data.</text>
</comment>
<sequence length="358" mass="40520">MKVFLPSFFQGKKKMTLPCEQDQELYPPSSTFLFDALYCSEQHWELHPEEEEELELECDPPLTLLEQDLFWDDQELISLSSKESLNPLHESLGADIALKNARAVAADWILRAQALHGFSVPTVVRAVNYLDRFICSFRLETDKPWMTQLTAVACLSLAAKVEETQVPLLLDLQAEESKFMFEAKTVQRMELIVLSGLGWKMNPVTPISFLDYFARRLGMKGSLCWEFLQRSELVLLSLISDCRSMSCLPSVMATAIMLHVVNSEVPCHQVDDLSQLLDKLNIEKDKLDACRSLVWEHASRTEQSRKRKLRFLGSVPGSPNAVLEMCFSPDSSNDPWAAVKESQTKKRDSSPSLSPSQG</sequence>
<evidence type="ECO:0000256" key="3">
    <source>
        <dbReference type="ARBA" id="ARBA00023127"/>
    </source>
</evidence>
<dbReference type="GO" id="GO:0051301">
    <property type="term" value="P:cell division"/>
    <property type="evidence" value="ECO:0007669"/>
    <property type="project" value="UniProtKB-KW"/>
</dbReference>
<dbReference type="AlphaFoldDB" id="A0AAN7KYU9"/>
<dbReference type="Pfam" id="PF00134">
    <property type="entry name" value="Cyclin_N"/>
    <property type="match status" value="1"/>
</dbReference>
<keyword evidence="3 5" id="KW-0195">Cyclin</keyword>
<dbReference type="InterPro" id="IPR036915">
    <property type="entry name" value="Cyclin-like_sf"/>
</dbReference>
<dbReference type="PROSITE" id="PS00292">
    <property type="entry name" value="CYCLINS"/>
    <property type="match status" value="1"/>
</dbReference>
<protein>
    <submittedName>
        <fullName evidence="9">Uncharacterized protein</fullName>
    </submittedName>
</protein>
<evidence type="ECO:0000256" key="5">
    <source>
        <dbReference type="RuleBase" id="RU000383"/>
    </source>
</evidence>
<feature type="domain" description="Cyclin C-terminal" evidence="8">
    <location>
        <begin position="204"/>
        <end position="331"/>
    </location>
</feature>
<comment type="similarity">
    <text evidence="1">Belongs to the cyclin family. Cyclin D subfamily.</text>
</comment>
<dbReference type="SMART" id="SM00385">
    <property type="entry name" value="CYCLIN"/>
    <property type="match status" value="1"/>
</dbReference>
<reference evidence="9 10" key="1">
    <citation type="journal article" date="2023" name="Hortic Res">
        <title>Pangenome of water caltrop reveals structural variations and asymmetric subgenome divergence after allopolyploidization.</title>
        <authorList>
            <person name="Zhang X."/>
            <person name="Chen Y."/>
            <person name="Wang L."/>
            <person name="Yuan Y."/>
            <person name="Fang M."/>
            <person name="Shi L."/>
            <person name="Lu R."/>
            <person name="Comes H.P."/>
            <person name="Ma Y."/>
            <person name="Chen Y."/>
            <person name="Huang G."/>
            <person name="Zhou Y."/>
            <person name="Zheng Z."/>
            <person name="Qiu Y."/>
        </authorList>
    </citation>
    <scope>NUCLEOTIDE SEQUENCE [LARGE SCALE GENOMIC DNA]</scope>
    <source>
        <strain evidence="9">F231</strain>
    </source>
</reference>
<dbReference type="SMART" id="SM01332">
    <property type="entry name" value="Cyclin_C"/>
    <property type="match status" value="1"/>
</dbReference>
<evidence type="ECO:0000259" key="7">
    <source>
        <dbReference type="SMART" id="SM00385"/>
    </source>
</evidence>
<evidence type="ECO:0000256" key="2">
    <source>
        <dbReference type="ARBA" id="ARBA00022618"/>
    </source>
</evidence>
<evidence type="ECO:0000256" key="6">
    <source>
        <dbReference type="SAM" id="MobiDB-lite"/>
    </source>
</evidence>
<proteinExistence type="inferred from homology"/>
<dbReference type="Gene3D" id="1.10.472.10">
    <property type="entry name" value="Cyclin-like"/>
    <property type="match status" value="2"/>
</dbReference>
<gene>
    <name evidence="9" type="ORF">SAY86_006446</name>
</gene>
<keyword evidence="2" id="KW-0132">Cell division</keyword>
<organism evidence="9 10">
    <name type="scientific">Trapa natans</name>
    <name type="common">Water chestnut</name>
    <dbReference type="NCBI Taxonomy" id="22666"/>
    <lineage>
        <taxon>Eukaryota</taxon>
        <taxon>Viridiplantae</taxon>
        <taxon>Streptophyta</taxon>
        <taxon>Embryophyta</taxon>
        <taxon>Tracheophyta</taxon>
        <taxon>Spermatophyta</taxon>
        <taxon>Magnoliopsida</taxon>
        <taxon>eudicotyledons</taxon>
        <taxon>Gunneridae</taxon>
        <taxon>Pentapetalae</taxon>
        <taxon>rosids</taxon>
        <taxon>malvids</taxon>
        <taxon>Myrtales</taxon>
        <taxon>Lythraceae</taxon>
        <taxon>Trapa</taxon>
    </lineage>
</organism>
<dbReference type="CDD" id="cd20543">
    <property type="entry name" value="CYCLIN_AtCycD-like_rpt1"/>
    <property type="match status" value="1"/>
</dbReference>